<reference evidence="4 5" key="1">
    <citation type="submission" date="2018-01" db="EMBL/GenBank/DDBJ databases">
        <title>Whole genome sequencing of Histamine producing bacteria.</title>
        <authorList>
            <person name="Butler K."/>
        </authorList>
    </citation>
    <scope>NUCLEOTIDE SEQUENCE [LARGE SCALE GENOMIC DNA]</scope>
    <source>
        <strain evidence="4 5">JCM 12947</strain>
    </source>
</reference>
<dbReference type="FunFam" id="1.10.275.10:FF:000001">
    <property type="entry name" value="Fumarate hydratase, mitochondrial"/>
    <property type="match status" value="1"/>
</dbReference>
<dbReference type="InterPro" id="IPR022761">
    <property type="entry name" value="Fumarate_lyase_N"/>
</dbReference>
<comment type="caution">
    <text evidence="4">The sequence shown here is derived from an EMBL/GenBank/DDBJ whole genome shotgun (WGS) entry which is preliminary data.</text>
</comment>
<sequence>MQGLAMRKETDVLGEMMLPDEVYYGIQTVRARDNFAVSGRTAVDVPHYLWAVAAIKQAAAKANCKIGALDATVAKAIVQASQEMMDHRFDDQFPIDIFQGGGGTSTNMNANEVIANRANEILTGKKGYDVVHPNTHVNMGQSTNDVIPAAMKMTCRINLHALIAEVAALEVMLEEKTQAFDHVVKLARTCLQDAVPITLGQQFSGYLHQVRRLHQSLKTASEQTLDLPLGATAVGTGLSTHEGYLEQVYIELREISGEQFIAEDNFFDGLQNGDTYLEVAAQLKKLAAFLSKMATDFRLQGSGPRAGFNELFLPAVQPGSSIMPGKINPVMPELINQIAYQVIGNDVTITMAVEGGELDLNVWEPVIIKALFESCNLLTNAIPLFVEKCLKDLLPNEPVCREYAEKSTALATVIATLFGYKVGCRIAAKAFEQNLRVRDVVLDEQLLTPEQADYLLDPMVMTDPKASAAAVTRYQQEIATPQKNLNSEVNTKEPA</sequence>
<dbReference type="InterPro" id="IPR018951">
    <property type="entry name" value="Fumarase_C_C"/>
</dbReference>
<dbReference type="PRINTS" id="PR00149">
    <property type="entry name" value="FUMRATELYASE"/>
</dbReference>
<dbReference type="InterPro" id="IPR051546">
    <property type="entry name" value="Aspartate_Ammonia-Lyase"/>
</dbReference>
<dbReference type="FunFam" id="1.20.200.10:FF:000001">
    <property type="entry name" value="Fumarate hydratase, mitochondrial"/>
    <property type="match status" value="1"/>
</dbReference>
<dbReference type="InterPro" id="IPR020557">
    <property type="entry name" value="Fumarate_lyase_CS"/>
</dbReference>
<accession>A0A2T3JIX9</accession>
<dbReference type="GO" id="GO:0008797">
    <property type="term" value="F:aspartate ammonia-lyase activity"/>
    <property type="evidence" value="ECO:0007669"/>
    <property type="project" value="TreeGrafter"/>
</dbReference>
<dbReference type="Gene3D" id="1.10.40.30">
    <property type="entry name" value="Fumarase/aspartase (C-terminal domain)"/>
    <property type="match status" value="1"/>
</dbReference>
<name>A0A2T3JIX9_9GAMM</name>
<dbReference type="PROSITE" id="PS00163">
    <property type="entry name" value="FUMARATE_LYASES"/>
    <property type="match status" value="1"/>
</dbReference>
<feature type="domain" description="Fumarate lyase N-terminal" evidence="2">
    <location>
        <begin position="18"/>
        <end position="344"/>
    </location>
</feature>
<evidence type="ECO:0000256" key="1">
    <source>
        <dbReference type="ARBA" id="ARBA00023239"/>
    </source>
</evidence>
<organism evidence="4 5">
    <name type="scientific">Photobacterium frigidiphilum</name>
    <dbReference type="NCBI Taxonomy" id="264736"/>
    <lineage>
        <taxon>Bacteria</taxon>
        <taxon>Pseudomonadati</taxon>
        <taxon>Pseudomonadota</taxon>
        <taxon>Gammaproteobacteria</taxon>
        <taxon>Vibrionales</taxon>
        <taxon>Vibrionaceae</taxon>
        <taxon>Photobacterium</taxon>
    </lineage>
</organism>
<dbReference type="Pfam" id="PF10415">
    <property type="entry name" value="FumaraseC_C"/>
    <property type="match status" value="1"/>
</dbReference>
<dbReference type="OrthoDB" id="9802809at2"/>
<dbReference type="Gene3D" id="1.10.275.10">
    <property type="entry name" value="Fumarase/aspartase (N-terminal domain)"/>
    <property type="match status" value="1"/>
</dbReference>
<dbReference type="InterPro" id="IPR008948">
    <property type="entry name" value="L-Aspartase-like"/>
</dbReference>
<dbReference type="GO" id="GO:0006099">
    <property type="term" value="P:tricarboxylic acid cycle"/>
    <property type="evidence" value="ECO:0007669"/>
    <property type="project" value="InterPro"/>
</dbReference>
<evidence type="ECO:0000259" key="2">
    <source>
        <dbReference type="Pfam" id="PF00206"/>
    </source>
</evidence>
<dbReference type="GO" id="GO:0005829">
    <property type="term" value="C:cytosol"/>
    <property type="evidence" value="ECO:0007669"/>
    <property type="project" value="TreeGrafter"/>
</dbReference>
<dbReference type="SUPFAM" id="SSF48557">
    <property type="entry name" value="L-aspartase-like"/>
    <property type="match status" value="1"/>
</dbReference>
<feature type="domain" description="Fumarase C C-terminal" evidence="3">
    <location>
        <begin position="410"/>
        <end position="462"/>
    </location>
</feature>
<proteinExistence type="predicted"/>
<dbReference type="InterPro" id="IPR024083">
    <property type="entry name" value="Fumarase/histidase_N"/>
</dbReference>
<dbReference type="PANTHER" id="PTHR42696">
    <property type="entry name" value="ASPARTATE AMMONIA-LYASE"/>
    <property type="match status" value="1"/>
</dbReference>
<dbReference type="EMBL" id="PYMJ01000008">
    <property type="protein sequence ID" value="PSU48952.1"/>
    <property type="molecule type" value="Genomic_DNA"/>
</dbReference>
<dbReference type="Proteomes" id="UP000240987">
    <property type="component" value="Unassembled WGS sequence"/>
</dbReference>
<protein>
    <submittedName>
        <fullName evidence="4">Aspartate ammonia-lyase</fullName>
    </submittedName>
</protein>
<evidence type="ECO:0000313" key="4">
    <source>
        <dbReference type="EMBL" id="PSU48952.1"/>
    </source>
</evidence>
<dbReference type="Gene3D" id="1.20.200.10">
    <property type="entry name" value="Fumarase/aspartase (Central domain)"/>
    <property type="match status" value="1"/>
</dbReference>
<dbReference type="Pfam" id="PF00206">
    <property type="entry name" value="Lyase_1"/>
    <property type="match status" value="1"/>
</dbReference>
<dbReference type="GO" id="GO:0006531">
    <property type="term" value="P:aspartate metabolic process"/>
    <property type="evidence" value="ECO:0007669"/>
    <property type="project" value="TreeGrafter"/>
</dbReference>
<evidence type="ECO:0000313" key="5">
    <source>
        <dbReference type="Proteomes" id="UP000240987"/>
    </source>
</evidence>
<dbReference type="NCBIfam" id="NF008909">
    <property type="entry name" value="PRK12273.1"/>
    <property type="match status" value="1"/>
</dbReference>
<evidence type="ECO:0000259" key="3">
    <source>
        <dbReference type="Pfam" id="PF10415"/>
    </source>
</evidence>
<keyword evidence="1 4" id="KW-0456">Lyase</keyword>
<dbReference type="InterPro" id="IPR000362">
    <property type="entry name" value="Fumarate_lyase_fam"/>
</dbReference>
<keyword evidence="5" id="KW-1185">Reference proteome</keyword>
<gene>
    <name evidence="4" type="ORF">C9J12_10680</name>
</gene>
<dbReference type="AlphaFoldDB" id="A0A2T3JIX9"/>
<dbReference type="PANTHER" id="PTHR42696:SF2">
    <property type="entry name" value="ASPARTATE AMMONIA-LYASE"/>
    <property type="match status" value="1"/>
</dbReference>